<evidence type="ECO:0000313" key="4">
    <source>
        <dbReference type="Proteomes" id="UP000187283"/>
    </source>
</evidence>
<dbReference type="InterPro" id="IPR001619">
    <property type="entry name" value="Sec1-like"/>
</dbReference>
<accession>A0A1R1Y220</accession>
<keyword evidence="4" id="KW-1185">Reference proteome</keyword>
<dbReference type="Proteomes" id="UP000187283">
    <property type="component" value="Unassembled WGS sequence"/>
</dbReference>
<gene>
    <name evidence="3" type="ORF">AYI70_g3906</name>
</gene>
<proteinExistence type="inferred from homology"/>
<dbReference type="Gene3D" id="3.40.50.1910">
    <property type="match status" value="1"/>
</dbReference>
<name>A0A1R1Y220_9FUNG</name>
<dbReference type="GO" id="GO:0016192">
    <property type="term" value="P:vesicle-mediated transport"/>
    <property type="evidence" value="ECO:0007669"/>
    <property type="project" value="InterPro"/>
</dbReference>
<dbReference type="STRING" id="133412.A0A1R1Y220"/>
<dbReference type="AlphaFoldDB" id="A0A1R1Y220"/>
<reference evidence="3 4" key="1">
    <citation type="submission" date="2017-01" db="EMBL/GenBank/DDBJ databases">
        <authorList>
            <person name="Mah S.A."/>
            <person name="Swanson W.J."/>
            <person name="Moy G.W."/>
            <person name="Vacquier V.D."/>
        </authorList>
    </citation>
    <scope>NUCLEOTIDE SEQUENCE [LARGE SCALE GENOMIC DNA]</scope>
    <source>
        <strain evidence="3 4">GSMNP</strain>
    </source>
</reference>
<dbReference type="EMBL" id="LSSN01001158">
    <property type="protein sequence ID" value="OMJ20756.1"/>
    <property type="molecule type" value="Genomic_DNA"/>
</dbReference>
<evidence type="ECO:0000256" key="2">
    <source>
        <dbReference type="SAM" id="MobiDB-lite"/>
    </source>
</evidence>
<dbReference type="PANTHER" id="PTHR11679">
    <property type="entry name" value="VESICLE PROTEIN SORTING-ASSOCIATED"/>
    <property type="match status" value="1"/>
</dbReference>
<comment type="similarity">
    <text evidence="1">Belongs to the STXBP/unc-18/SEC1 family.</text>
</comment>
<dbReference type="InterPro" id="IPR027482">
    <property type="entry name" value="Sec1-like_dom2"/>
</dbReference>
<evidence type="ECO:0000313" key="3">
    <source>
        <dbReference type="EMBL" id="OMJ20756.1"/>
    </source>
</evidence>
<protein>
    <submittedName>
        <fullName evidence="3">Protein transport protein sec1</fullName>
    </submittedName>
</protein>
<evidence type="ECO:0000256" key="1">
    <source>
        <dbReference type="ARBA" id="ARBA00009884"/>
    </source>
</evidence>
<dbReference type="OrthoDB" id="2228at2759"/>
<organism evidence="3 4">
    <name type="scientific">Smittium culicis</name>
    <dbReference type="NCBI Taxonomy" id="133412"/>
    <lineage>
        <taxon>Eukaryota</taxon>
        <taxon>Fungi</taxon>
        <taxon>Fungi incertae sedis</taxon>
        <taxon>Zoopagomycota</taxon>
        <taxon>Kickxellomycotina</taxon>
        <taxon>Harpellomycetes</taxon>
        <taxon>Harpellales</taxon>
        <taxon>Legeriomycetaceae</taxon>
        <taxon>Smittium</taxon>
    </lineage>
</organism>
<sequence>MNLLNTRTDREENELERGPGEIYEWDKNNRDPNPEFDFCRFVPADVSRNKLDSKLFPWLGEEPKTKKDWVDGVSSKRNNKGNIIIFMAGGITYSEIREVNLLSKRLLRNIYIGSTHITTPRDFLEDLKTLRRVIEQSEKPILSSVIRTSIIPAHDYNLQGPKSKASPRGLRSHSPA</sequence>
<dbReference type="Pfam" id="PF00995">
    <property type="entry name" value="Sec1"/>
    <property type="match status" value="1"/>
</dbReference>
<feature type="region of interest" description="Disordered" evidence="2">
    <location>
        <begin position="157"/>
        <end position="176"/>
    </location>
</feature>
<dbReference type="SUPFAM" id="SSF56815">
    <property type="entry name" value="Sec1/munc18-like (SM) proteins"/>
    <property type="match status" value="1"/>
</dbReference>
<comment type="caution">
    <text evidence="3">The sequence shown here is derived from an EMBL/GenBank/DDBJ whole genome shotgun (WGS) entry which is preliminary data.</text>
</comment>
<dbReference type="InterPro" id="IPR036045">
    <property type="entry name" value="Sec1-like_sf"/>
</dbReference>